<organism evidence="1 2">
    <name type="scientific">Azospirillum doebereinerae</name>
    <dbReference type="NCBI Taxonomy" id="92933"/>
    <lineage>
        <taxon>Bacteria</taxon>
        <taxon>Pseudomonadati</taxon>
        <taxon>Pseudomonadota</taxon>
        <taxon>Alphaproteobacteria</taxon>
        <taxon>Rhodospirillales</taxon>
        <taxon>Azospirillaceae</taxon>
        <taxon>Azospirillum</taxon>
    </lineage>
</organism>
<name>A0A433J4V0_9PROT</name>
<dbReference type="Proteomes" id="UP000280346">
    <property type="component" value="Unassembled WGS sequence"/>
</dbReference>
<dbReference type="OrthoDB" id="8410231at2"/>
<evidence type="ECO:0000313" key="1">
    <source>
        <dbReference type="EMBL" id="RUQ67456.1"/>
    </source>
</evidence>
<accession>A0A433J4V0</accession>
<sequence length="102" mass="10850">MNAFAGMLDSLFADSNMAVDALYTPPDGGPPVPCRAMIRQPDVDWRSGGSAIGTTARIAEIRVSEVAAMEEEGLLAFGGRTASVQKASRPDADRLVWRLELG</sequence>
<dbReference type="InterPro" id="IPR008018">
    <property type="entry name" value="Phage_tail_attach_FII"/>
</dbReference>
<comment type="caution">
    <text evidence="1">The sequence shown here is derived from an EMBL/GenBank/DDBJ whole genome shotgun (WGS) entry which is preliminary data.</text>
</comment>
<protein>
    <submittedName>
        <fullName evidence="1">Uncharacterized protein</fullName>
    </submittedName>
</protein>
<evidence type="ECO:0000313" key="2">
    <source>
        <dbReference type="Proteomes" id="UP000280346"/>
    </source>
</evidence>
<keyword evidence="2" id="KW-1185">Reference proteome</keyword>
<dbReference type="GO" id="GO:0019068">
    <property type="term" value="P:virion assembly"/>
    <property type="evidence" value="ECO:0007669"/>
    <property type="project" value="InterPro"/>
</dbReference>
<dbReference type="Pfam" id="PF05354">
    <property type="entry name" value="Phage_attach"/>
    <property type="match status" value="1"/>
</dbReference>
<proteinExistence type="predicted"/>
<dbReference type="RefSeq" id="WP_127001035.1">
    <property type="nucleotide sequence ID" value="NZ_JBNPXW010000015.1"/>
</dbReference>
<gene>
    <name evidence="1" type="ORF">EJ913_19735</name>
</gene>
<dbReference type="AlphaFoldDB" id="A0A433J4V0"/>
<dbReference type="EMBL" id="RZIJ01000017">
    <property type="protein sequence ID" value="RUQ67456.1"/>
    <property type="molecule type" value="Genomic_DNA"/>
</dbReference>
<reference evidence="1 2" key="1">
    <citation type="submission" date="2018-12" db="EMBL/GenBank/DDBJ databases">
        <authorList>
            <person name="Yang Y."/>
        </authorList>
    </citation>
    <scope>NUCLEOTIDE SEQUENCE [LARGE SCALE GENOMIC DNA]</scope>
    <source>
        <strain evidence="1 2">GSF71</strain>
    </source>
</reference>